<evidence type="ECO:0000313" key="3">
    <source>
        <dbReference type="Proteomes" id="UP001066276"/>
    </source>
</evidence>
<proteinExistence type="predicted"/>
<comment type="caution">
    <text evidence="2">The sequence shown here is derived from an EMBL/GenBank/DDBJ whole genome shotgun (WGS) entry which is preliminary data.</text>
</comment>
<reference evidence="2" key="1">
    <citation type="journal article" date="2022" name="bioRxiv">
        <title>Sequencing and chromosome-scale assembly of the giantPleurodeles waltlgenome.</title>
        <authorList>
            <person name="Brown T."/>
            <person name="Elewa A."/>
            <person name="Iarovenko S."/>
            <person name="Subramanian E."/>
            <person name="Araus A.J."/>
            <person name="Petzold A."/>
            <person name="Susuki M."/>
            <person name="Suzuki K.-i.T."/>
            <person name="Hayashi T."/>
            <person name="Toyoda A."/>
            <person name="Oliveira C."/>
            <person name="Osipova E."/>
            <person name="Leigh N.D."/>
            <person name="Simon A."/>
            <person name="Yun M.H."/>
        </authorList>
    </citation>
    <scope>NUCLEOTIDE SEQUENCE</scope>
    <source>
        <strain evidence="2">20211129_DDA</strain>
        <tissue evidence="2">Liver</tissue>
    </source>
</reference>
<dbReference type="Proteomes" id="UP001066276">
    <property type="component" value="Chromosome 2_1"/>
</dbReference>
<feature type="region of interest" description="Disordered" evidence="1">
    <location>
        <begin position="1"/>
        <end position="48"/>
    </location>
</feature>
<evidence type="ECO:0000256" key="1">
    <source>
        <dbReference type="SAM" id="MobiDB-lite"/>
    </source>
</evidence>
<dbReference type="AlphaFoldDB" id="A0AAV7VJV2"/>
<name>A0AAV7VJV2_PLEWA</name>
<accession>A0AAV7VJV2</accession>
<evidence type="ECO:0000313" key="2">
    <source>
        <dbReference type="EMBL" id="KAJ1200447.1"/>
    </source>
</evidence>
<dbReference type="EMBL" id="JANPWB010000003">
    <property type="protein sequence ID" value="KAJ1200447.1"/>
    <property type="molecule type" value="Genomic_DNA"/>
</dbReference>
<feature type="region of interest" description="Disordered" evidence="1">
    <location>
        <begin position="71"/>
        <end position="110"/>
    </location>
</feature>
<organism evidence="2 3">
    <name type="scientific">Pleurodeles waltl</name>
    <name type="common">Iberian ribbed newt</name>
    <dbReference type="NCBI Taxonomy" id="8319"/>
    <lineage>
        <taxon>Eukaryota</taxon>
        <taxon>Metazoa</taxon>
        <taxon>Chordata</taxon>
        <taxon>Craniata</taxon>
        <taxon>Vertebrata</taxon>
        <taxon>Euteleostomi</taxon>
        <taxon>Amphibia</taxon>
        <taxon>Batrachia</taxon>
        <taxon>Caudata</taxon>
        <taxon>Salamandroidea</taxon>
        <taxon>Salamandridae</taxon>
        <taxon>Pleurodelinae</taxon>
        <taxon>Pleurodeles</taxon>
    </lineage>
</organism>
<sequence length="156" mass="16853">MLAHSAGEGRKRQISSKIVKVTQTGSDDVSHKAEDVVPHGPPNKEGLITKSVKKCMAKSKHLSEPIKITKILDTDDEGNSPGSAMDSSEEDIEELFFPPPPKKAKHSSGSTVILDAEGVPMFDPGDIQHPNSTEWLPAEHVADYVSARLRTPPVLP</sequence>
<protein>
    <submittedName>
        <fullName evidence="2">Uncharacterized protein</fullName>
    </submittedName>
</protein>
<feature type="compositionally biased region" description="Basic and acidic residues" evidence="1">
    <location>
        <begin position="28"/>
        <end position="37"/>
    </location>
</feature>
<keyword evidence="3" id="KW-1185">Reference proteome</keyword>
<gene>
    <name evidence="2" type="ORF">NDU88_004271</name>
</gene>